<name>A0A3D4VA75_9BACT</name>
<dbReference type="InterPro" id="IPR014922">
    <property type="entry name" value="YdhG-like"/>
</dbReference>
<dbReference type="AlphaFoldDB" id="A0A3D4VA75"/>
<organism evidence="2 3">
    <name type="scientific">Gemmatimonas aurantiaca</name>
    <dbReference type="NCBI Taxonomy" id="173480"/>
    <lineage>
        <taxon>Bacteria</taxon>
        <taxon>Pseudomonadati</taxon>
        <taxon>Gemmatimonadota</taxon>
        <taxon>Gemmatimonadia</taxon>
        <taxon>Gemmatimonadales</taxon>
        <taxon>Gemmatimonadaceae</taxon>
        <taxon>Gemmatimonas</taxon>
    </lineage>
</organism>
<dbReference type="SUPFAM" id="SSF159888">
    <property type="entry name" value="YdhG-like"/>
    <property type="match status" value="1"/>
</dbReference>
<dbReference type="EMBL" id="DPIY01000010">
    <property type="protein sequence ID" value="HCT57642.1"/>
    <property type="molecule type" value="Genomic_DNA"/>
</dbReference>
<evidence type="ECO:0000313" key="2">
    <source>
        <dbReference type="EMBL" id="HCT57642.1"/>
    </source>
</evidence>
<comment type="caution">
    <text evidence="2">The sequence shown here is derived from an EMBL/GenBank/DDBJ whole genome shotgun (WGS) entry which is preliminary data.</text>
</comment>
<reference evidence="2 3" key="1">
    <citation type="journal article" date="2018" name="Nat. Biotechnol.">
        <title>A standardized bacterial taxonomy based on genome phylogeny substantially revises the tree of life.</title>
        <authorList>
            <person name="Parks D.H."/>
            <person name="Chuvochina M."/>
            <person name="Waite D.W."/>
            <person name="Rinke C."/>
            <person name="Skarshewski A."/>
            <person name="Chaumeil P.A."/>
            <person name="Hugenholtz P."/>
        </authorList>
    </citation>
    <scope>NUCLEOTIDE SEQUENCE [LARGE SCALE GENOMIC DNA]</scope>
    <source>
        <strain evidence="2">UBA8844</strain>
    </source>
</reference>
<dbReference type="Pfam" id="PF08818">
    <property type="entry name" value="DUF1801"/>
    <property type="match status" value="1"/>
</dbReference>
<evidence type="ECO:0000259" key="1">
    <source>
        <dbReference type="Pfam" id="PF08818"/>
    </source>
</evidence>
<protein>
    <submittedName>
        <fullName evidence="2">DUF1801 domain-containing protein</fullName>
    </submittedName>
</protein>
<proteinExistence type="predicted"/>
<gene>
    <name evidence="2" type="ORF">DGD08_10625</name>
</gene>
<dbReference type="Proteomes" id="UP000264071">
    <property type="component" value="Unassembled WGS sequence"/>
</dbReference>
<evidence type="ECO:0000313" key="3">
    <source>
        <dbReference type="Proteomes" id="UP000264071"/>
    </source>
</evidence>
<sequence>MSQTAEALLQDLAHPHDDVIRAVRDVILSSDKAVQEGVKWNAPSYFTSEHFATFHLRGKSGVQVVLHLGAKARPGVDMPSNVSDPEKLLTWKGADRAVLHFADVAQVRRDKKAVLAILKQWLPHVVA</sequence>
<dbReference type="OMA" id="EEIKWNA"/>
<feature type="domain" description="YdhG-like" evidence="1">
    <location>
        <begin position="18"/>
        <end position="122"/>
    </location>
</feature>
<accession>A0A3D4VA75</accession>